<evidence type="ECO:0000313" key="2">
    <source>
        <dbReference type="EMBL" id="CAL1388156.1"/>
    </source>
</evidence>
<dbReference type="EMBL" id="OZ034818">
    <property type="protein sequence ID" value="CAL1388156.1"/>
    <property type="molecule type" value="Genomic_DNA"/>
</dbReference>
<dbReference type="Proteomes" id="UP001497516">
    <property type="component" value="Chromosome 5"/>
</dbReference>
<reference evidence="2 3" key="1">
    <citation type="submission" date="2024-04" db="EMBL/GenBank/DDBJ databases">
        <authorList>
            <person name="Fracassetti M."/>
        </authorList>
    </citation>
    <scope>NUCLEOTIDE SEQUENCE [LARGE SCALE GENOMIC DNA]</scope>
</reference>
<proteinExistence type="predicted"/>
<accession>A0AAV2EQA0</accession>
<dbReference type="AlphaFoldDB" id="A0AAV2EQA0"/>
<organism evidence="2 3">
    <name type="scientific">Linum trigynum</name>
    <dbReference type="NCBI Taxonomy" id="586398"/>
    <lineage>
        <taxon>Eukaryota</taxon>
        <taxon>Viridiplantae</taxon>
        <taxon>Streptophyta</taxon>
        <taxon>Embryophyta</taxon>
        <taxon>Tracheophyta</taxon>
        <taxon>Spermatophyta</taxon>
        <taxon>Magnoliopsida</taxon>
        <taxon>eudicotyledons</taxon>
        <taxon>Gunneridae</taxon>
        <taxon>Pentapetalae</taxon>
        <taxon>rosids</taxon>
        <taxon>fabids</taxon>
        <taxon>Malpighiales</taxon>
        <taxon>Linaceae</taxon>
        <taxon>Linum</taxon>
    </lineage>
</organism>
<sequence length="113" mass="13004">MVALVEKVHMTDGVVITWEIFASELWTRFGPADEDDADEAITRIKQIGLLQDYQQEFERLGNKVDGWTQKSLVGTFIGGLKPENSETLRLYRPDLLKEAIRLARIREDQISRI</sequence>
<feature type="domain" description="Retrotransposon gag" evidence="1">
    <location>
        <begin position="15"/>
        <end position="82"/>
    </location>
</feature>
<name>A0AAV2EQA0_9ROSI</name>
<keyword evidence="3" id="KW-1185">Reference proteome</keyword>
<evidence type="ECO:0000313" key="3">
    <source>
        <dbReference type="Proteomes" id="UP001497516"/>
    </source>
</evidence>
<gene>
    <name evidence="2" type="ORF">LTRI10_LOCUS29097</name>
</gene>
<evidence type="ECO:0000259" key="1">
    <source>
        <dbReference type="Pfam" id="PF03732"/>
    </source>
</evidence>
<protein>
    <recommendedName>
        <fullName evidence="1">Retrotransposon gag domain-containing protein</fullName>
    </recommendedName>
</protein>
<dbReference type="Pfam" id="PF03732">
    <property type="entry name" value="Retrotrans_gag"/>
    <property type="match status" value="1"/>
</dbReference>
<dbReference type="InterPro" id="IPR005162">
    <property type="entry name" value="Retrotrans_gag_dom"/>
</dbReference>